<dbReference type="AlphaFoldDB" id="A0AB36NV90"/>
<dbReference type="Proteomes" id="UP000198431">
    <property type="component" value="Unassembled WGS sequence"/>
</dbReference>
<gene>
    <name evidence="1" type="ORF">B0A72_21745</name>
    <name evidence="2" type="ORF">SAMN05444387_3977</name>
</gene>
<dbReference type="EMBL" id="MUHB01000027">
    <property type="protein sequence ID" value="OXA99472.1"/>
    <property type="molecule type" value="Genomic_DNA"/>
</dbReference>
<protein>
    <submittedName>
        <fullName evidence="1">Uncharacterized protein</fullName>
    </submittedName>
</protein>
<evidence type="ECO:0000313" key="3">
    <source>
        <dbReference type="Proteomes" id="UP000184216"/>
    </source>
</evidence>
<dbReference type="Proteomes" id="UP000184216">
    <property type="component" value="Unassembled WGS sequence"/>
</dbReference>
<proteinExistence type="predicted"/>
<reference evidence="2 3" key="2">
    <citation type="submission" date="2016-11" db="EMBL/GenBank/DDBJ databases">
        <authorList>
            <person name="Varghese N."/>
            <person name="Submissions S."/>
        </authorList>
    </citation>
    <scope>NUCLEOTIDE SEQUENCE [LARGE SCALE GENOMIC DNA]</scope>
    <source>
        <strain evidence="2 3">DSM 6368</strain>
    </source>
</reference>
<reference evidence="1 4" key="1">
    <citation type="submission" date="2016-11" db="EMBL/GenBank/DDBJ databases">
        <title>Whole genomes of Flavobacteriaceae.</title>
        <authorList>
            <person name="Stine C."/>
            <person name="Li C."/>
            <person name="Tadesse D."/>
        </authorList>
    </citation>
    <scope>NUCLEOTIDE SEQUENCE [LARGE SCALE GENOMIC DNA]</scope>
    <source>
        <strain evidence="1 4">ATCC 19366</strain>
    </source>
</reference>
<dbReference type="EMBL" id="FRBX01000006">
    <property type="protein sequence ID" value="SHN07519.1"/>
    <property type="molecule type" value="Genomic_DNA"/>
</dbReference>
<comment type="caution">
    <text evidence="1">The sequence shown here is derived from an EMBL/GenBank/DDBJ whole genome shotgun (WGS) entry which is preliminary data.</text>
</comment>
<organism evidence="1 4">
    <name type="scientific">Flavobacterium pectinovorum</name>
    <dbReference type="NCBI Taxonomy" id="29533"/>
    <lineage>
        <taxon>Bacteria</taxon>
        <taxon>Pseudomonadati</taxon>
        <taxon>Bacteroidota</taxon>
        <taxon>Flavobacteriia</taxon>
        <taxon>Flavobacteriales</taxon>
        <taxon>Flavobacteriaceae</taxon>
        <taxon>Flavobacterium</taxon>
    </lineage>
</organism>
<dbReference type="RefSeq" id="WP_073397522.1">
    <property type="nucleotide sequence ID" value="NZ_FRBX01000006.1"/>
</dbReference>
<sequence length="89" mass="10547">MNLVIEDFANMRYHPFIFCTEGEQMFVMDCINKINKKFKINLIVHIGVDTNDFTKKNFEMDQGILDKLIMKYNSNLVEGEVLLSHWTRD</sequence>
<name>A0AB36NV90_9FLAO</name>
<evidence type="ECO:0000313" key="1">
    <source>
        <dbReference type="EMBL" id="OXA99472.1"/>
    </source>
</evidence>
<evidence type="ECO:0000313" key="2">
    <source>
        <dbReference type="EMBL" id="SHN07519.1"/>
    </source>
</evidence>
<keyword evidence="3" id="KW-1185">Reference proteome</keyword>
<accession>A0AB36NV90</accession>
<evidence type="ECO:0000313" key="4">
    <source>
        <dbReference type="Proteomes" id="UP000198431"/>
    </source>
</evidence>